<keyword evidence="3" id="KW-1185">Reference proteome</keyword>
<sequence>MFKENLSLDELTMNLSPGDSGTTETGGTGETGGGTAGGDDPEKK</sequence>
<evidence type="ECO:0000313" key="2">
    <source>
        <dbReference type="EMBL" id="MDD7915573.1"/>
    </source>
</evidence>
<evidence type="ECO:0008006" key="4">
    <source>
        <dbReference type="Google" id="ProtNLM"/>
    </source>
</evidence>
<name>A0ABT5SBW7_9FLAO</name>
<accession>A0ABT5SBW7</accession>
<dbReference type="Proteomes" id="UP001151478">
    <property type="component" value="Unassembled WGS sequence"/>
</dbReference>
<dbReference type="EMBL" id="JAOSLC020000003">
    <property type="protein sequence ID" value="MDD7915573.1"/>
    <property type="molecule type" value="Genomic_DNA"/>
</dbReference>
<evidence type="ECO:0000256" key="1">
    <source>
        <dbReference type="SAM" id="MobiDB-lite"/>
    </source>
</evidence>
<gene>
    <name evidence="2" type="ORF">N5A56_014605</name>
</gene>
<reference evidence="2" key="1">
    <citation type="submission" date="2023-02" db="EMBL/GenBank/DDBJ databases">
        <title>Polaribacter ponticola sp. nov., isolated from seawater.</title>
        <authorList>
            <person name="Baek J.H."/>
            <person name="Kim J.M."/>
            <person name="Choi D.G."/>
            <person name="Jeon C.O."/>
        </authorList>
    </citation>
    <scope>NUCLEOTIDE SEQUENCE</scope>
    <source>
        <strain evidence="2">MSW5</strain>
    </source>
</reference>
<feature type="region of interest" description="Disordered" evidence="1">
    <location>
        <begin position="1"/>
        <end position="44"/>
    </location>
</feature>
<protein>
    <recommendedName>
        <fullName evidence="4">Bacteriocin</fullName>
    </recommendedName>
</protein>
<comment type="caution">
    <text evidence="2">The sequence shown here is derived from an EMBL/GenBank/DDBJ whole genome shotgun (WGS) entry which is preliminary data.</text>
</comment>
<evidence type="ECO:0000313" key="3">
    <source>
        <dbReference type="Proteomes" id="UP001151478"/>
    </source>
</evidence>
<dbReference type="RefSeq" id="WP_265726832.1">
    <property type="nucleotide sequence ID" value="NZ_JAOSLC020000003.1"/>
</dbReference>
<proteinExistence type="predicted"/>
<feature type="compositionally biased region" description="Gly residues" evidence="1">
    <location>
        <begin position="24"/>
        <end position="37"/>
    </location>
</feature>
<organism evidence="2 3">
    <name type="scientific">Polaribacter ponticola</name>
    <dbReference type="NCBI Taxonomy" id="2978475"/>
    <lineage>
        <taxon>Bacteria</taxon>
        <taxon>Pseudomonadati</taxon>
        <taxon>Bacteroidota</taxon>
        <taxon>Flavobacteriia</taxon>
        <taxon>Flavobacteriales</taxon>
        <taxon>Flavobacteriaceae</taxon>
    </lineage>
</organism>